<protein>
    <submittedName>
        <fullName evidence="1">Uncharacterized protein</fullName>
    </submittedName>
</protein>
<comment type="caution">
    <text evidence="1">The sequence shown here is derived from an EMBL/GenBank/DDBJ whole genome shotgun (WGS) entry which is preliminary data.</text>
</comment>
<sequence length="1596" mass="165236">MPNYPGSLDDDVSLFLAVNNARTRLTSGISISDLTIPVVTTSGFPNQGFVTILSNPDDITEAEAIAYTGFTETSFSGTGRGAGGTPIFAHAVGNNVDLTVMAEHHNELKDAVITLEQVVGISGSHNFVPKDAQGNVIISGTLTVSGTSSLEGNVDTFGNLTASGDLTASGNLTVSGISVLRGNVDTFGNLTAVGNLTISGTSSLAGEVDMKDTLTVSGVAAFGQAPIATSIASLGNFDDSTGTTTSTTFTSVLTSDALGTGNTLLLYRGNVGLDPVSVGTAGLLSIQAKLSGSEIGLGEGDNSEKFGHQQSAEIAGFKVVDAAGAAVDILVKGDAASVKTVQYGALGVVSVPLDRNNLVEDTDYWFDNGSDTEVLIDTGDNGIVTRTTFNFTVPSDGDYLILLSLEARGTREVRVNFRLDGITMVKLQEIGNNEPSPFPAAVLRNLTAGPHTLLHQQGHDNTANASSAYNRMRFFVVSAAAFENIQSIEDSDPVVTAASTFTHLSAFEQTFVPLTQQQVLVLGIGGYNTVNTSTNVTAASYKLVNSTDAADYSLDSGMQIYNQGSGASHHATLMFRLLDDVATAKTLQMHFRNSSGDAQSVEHNEGSLIVWGLAAPPIIADIPLTTVDGNDVTTHSINSDLVITRNMTVSEDVTISGALTGGLLTVASGIFSDSLTISGVPVSINVPSFDPTADETISGDWDFSSSLTVSGIPVATGTGSALTVRETDGTPTVLNVNTIVVTTGTLTDDGDGQVTITTGGGGGGAGTITDINTSATGPSVTITGTGAVNTDTVGNIITINSPALDFLALNVPFRGARVSLVGVQTISSGNTQITFDQTDFDTDGFVVGGDESELVIPAGVTKVRLRAMWWWVDTEDGNRQISIRNITAGFPGSNAGSGVRQDVNEVGDTVAGGAATQQAFTSVRDVTAGDKFALLVSQSSGGTIDNLTSATVNYLEIEVLETTDLLQIGEFTSVSGTFTESLTISGVPVSTGTGGATDHGALTGLSDNDHPQYGQLADPESAAGVWDFSTGLTVSGIPVSTETGDALTVRETDSSPTVNNVTTIVVTTGTLTDDGGGQVTINTGGGGGSGGTALTVQEVDGDPSVANVDTIVVTNGTLTDDGSGQVTISTGGSGGGGGLGQVASSGTIWMPEVAPASGTRFDDEFVQGTAASGTESIWTLWDPGDNQTIFENDESGLRIRSATAGEWLGIFQDVPADGATGKWVAWSYVFMGALGDLSGSRKVGIALFDNASGAPTTTDFQFFGLTSSSSNDWSIERGGYTGYTDITPSPVDRDQAFLNGLHLNGVFLRVIKTNDGVADHTWEMAYSFDGVGWKSLAPSDPGFNVAQVGIICQNNSGTTLYRYGAKFFRIDDRYNGAGIRTATMRGNWLDPTGGGGGASTLQEAYDNGDGIITTAGGKPLELDGTGELLAVTGTFTQSLIVDGISVLPSISFSGALVTTSGWDTVGTNGIVSWSGAHYNVGNWWNISEGTRFTVPAGVNYIRSDSQFHLLTKTSNPPANKVFGATLFQNGSVTQPQVKVKHIWDQGVTNAQSMIYQMTSPAMPVNEGDYFELQVDDNTNDADVLASRTYFSIEKVG</sequence>
<name>A0A0F9N2U3_9ZZZZ</name>
<organism evidence="1">
    <name type="scientific">marine sediment metagenome</name>
    <dbReference type="NCBI Taxonomy" id="412755"/>
    <lineage>
        <taxon>unclassified sequences</taxon>
        <taxon>metagenomes</taxon>
        <taxon>ecological metagenomes</taxon>
    </lineage>
</organism>
<evidence type="ECO:0000313" key="1">
    <source>
        <dbReference type="EMBL" id="KKN13865.1"/>
    </source>
</evidence>
<accession>A0A0F9N2U3</accession>
<reference evidence="1" key="1">
    <citation type="journal article" date="2015" name="Nature">
        <title>Complex archaea that bridge the gap between prokaryotes and eukaryotes.</title>
        <authorList>
            <person name="Spang A."/>
            <person name="Saw J.H."/>
            <person name="Jorgensen S.L."/>
            <person name="Zaremba-Niedzwiedzka K."/>
            <person name="Martijn J."/>
            <person name="Lind A.E."/>
            <person name="van Eijk R."/>
            <person name="Schleper C."/>
            <person name="Guy L."/>
            <person name="Ettema T.J."/>
        </authorList>
    </citation>
    <scope>NUCLEOTIDE SEQUENCE</scope>
</reference>
<gene>
    <name evidence="1" type="ORF">LCGC14_1002010</name>
</gene>
<dbReference type="EMBL" id="LAZR01003876">
    <property type="protein sequence ID" value="KKN13865.1"/>
    <property type="molecule type" value="Genomic_DNA"/>
</dbReference>
<proteinExistence type="predicted"/>